<feature type="region of interest" description="Disordered" evidence="1">
    <location>
        <begin position="1"/>
        <end position="73"/>
    </location>
</feature>
<dbReference type="Gene3D" id="1.10.10.10">
    <property type="entry name" value="Winged helix-like DNA-binding domain superfamily/Winged helix DNA-binding domain"/>
    <property type="match status" value="2"/>
</dbReference>
<protein>
    <recommendedName>
        <fullName evidence="2">Putative host cell surface-exposed lipoprotein Ltp-like HTH region domain-containing protein</fullName>
    </recommendedName>
</protein>
<dbReference type="OrthoDB" id="2004788at2"/>
<dbReference type="EMBL" id="BJWH01000009">
    <property type="protein sequence ID" value="GEL98491.1"/>
    <property type="molecule type" value="Genomic_DNA"/>
</dbReference>
<feature type="compositionally biased region" description="Pro residues" evidence="1">
    <location>
        <begin position="23"/>
        <end position="35"/>
    </location>
</feature>
<dbReference type="InterPro" id="IPR036388">
    <property type="entry name" value="WH-like_DNA-bd_sf"/>
</dbReference>
<dbReference type="InterPro" id="IPR011434">
    <property type="entry name" value="Ltp-like_HTH"/>
</dbReference>
<accession>A0A511JKF6</accession>
<feature type="domain" description="Putative host cell surface-exposed lipoprotein Ltp-like HTH region" evidence="2">
    <location>
        <begin position="182"/>
        <end position="226"/>
    </location>
</feature>
<organism evidence="3 4">
    <name type="scientific">Cellulomonas terrae</name>
    <dbReference type="NCBI Taxonomy" id="311234"/>
    <lineage>
        <taxon>Bacteria</taxon>
        <taxon>Bacillati</taxon>
        <taxon>Actinomycetota</taxon>
        <taxon>Actinomycetes</taxon>
        <taxon>Micrococcales</taxon>
        <taxon>Cellulomonadaceae</taxon>
        <taxon>Cellulomonas</taxon>
    </lineage>
</organism>
<gene>
    <name evidence="3" type="ORF">CTE05_20380</name>
</gene>
<feature type="region of interest" description="Disordered" evidence="1">
    <location>
        <begin position="98"/>
        <end position="162"/>
    </location>
</feature>
<dbReference type="Pfam" id="PF07553">
    <property type="entry name" value="Lipoprotein_Ltp"/>
    <property type="match status" value="2"/>
</dbReference>
<evidence type="ECO:0000313" key="4">
    <source>
        <dbReference type="Proteomes" id="UP000321049"/>
    </source>
</evidence>
<evidence type="ECO:0000256" key="1">
    <source>
        <dbReference type="SAM" id="MobiDB-lite"/>
    </source>
</evidence>
<comment type="caution">
    <text evidence="3">The sequence shown here is derived from an EMBL/GenBank/DDBJ whole genome shotgun (WGS) entry which is preliminary data.</text>
</comment>
<reference evidence="3 4" key="1">
    <citation type="submission" date="2019-07" db="EMBL/GenBank/DDBJ databases">
        <title>Whole genome shotgun sequence of Cellulomonas terrae NBRC 100819.</title>
        <authorList>
            <person name="Hosoyama A."/>
            <person name="Uohara A."/>
            <person name="Ohji S."/>
            <person name="Ichikawa N."/>
        </authorList>
    </citation>
    <scope>NUCLEOTIDE SEQUENCE [LARGE SCALE GENOMIC DNA]</scope>
    <source>
        <strain evidence="3 4">NBRC 100819</strain>
    </source>
</reference>
<feature type="compositionally biased region" description="Low complexity" evidence="1">
    <location>
        <begin position="7"/>
        <end position="22"/>
    </location>
</feature>
<feature type="domain" description="Putative host cell surface-exposed lipoprotein Ltp-like HTH region" evidence="2">
    <location>
        <begin position="234"/>
        <end position="279"/>
    </location>
</feature>
<evidence type="ECO:0000313" key="3">
    <source>
        <dbReference type="EMBL" id="GEL98491.1"/>
    </source>
</evidence>
<dbReference type="RefSeq" id="WP_146846014.1">
    <property type="nucleotide sequence ID" value="NZ_BJWH01000009.1"/>
</dbReference>
<dbReference type="AlphaFoldDB" id="A0A511JKF6"/>
<dbReference type="Proteomes" id="UP000321049">
    <property type="component" value="Unassembled WGS sequence"/>
</dbReference>
<sequence>MPARFNPAPGWPAAPDGWTPEPGWKPDPSWPPAPPGWQLWVDDASLAPDQPVDPSHAPASTSAGPSDESQRPWYKKKRFIIPGSLVVLTILFASLGGGNEPSSDAADLATPDRVEQTAPEKPSADELAAEAEAERVAAEEKAAEDAAKAAEEAAQAEADRVTAEQEAAAAAAAEAAKGTVSQQNAYRSAQSYLSFKGFSRAGLIGQLTSEYGDGYPAGDAEFAVARLEAESAVDWNAEAAEAAKSYLEFTSFSRQGLIDQLTSQYGDEFTPEQAEYGVSQTGL</sequence>
<proteinExistence type="predicted"/>
<name>A0A511JKF6_9CELL</name>
<keyword evidence="4" id="KW-1185">Reference proteome</keyword>
<evidence type="ECO:0000259" key="2">
    <source>
        <dbReference type="Pfam" id="PF07553"/>
    </source>
</evidence>
<feature type="compositionally biased region" description="Basic and acidic residues" evidence="1">
    <location>
        <begin position="132"/>
        <end position="162"/>
    </location>
</feature>